<protein>
    <submittedName>
        <fullName evidence="1">Uncharacterized protein</fullName>
    </submittedName>
</protein>
<evidence type="ECO:0000313" key="2">
    <source>
        <dbReference type="Proteomes" id="UP000660861"/>
    </source>
</evidence>
<keyword evidence="2" id="KW-1185">Reference proteome</keyword>
<gene>
    <name evidence="1" type="ORF">H8709_08295</name>
</gene>
<comment type="caution">
    <text evidence="1">The sequence shown here is derived from an EMBL/GenBank/DDBJ whole genome shotgun (WGS) entry which is preliminary data.</text>
</comment>
<dbReference type="Proteomes" id="UP000660861">
    <property type="component" value="Unassembled WGS sequence"/>
</dbReference>
<accession>A0A926IB33</accession>
<reference evidence="1" key="1">
    <citation type="submission" date="2020-08" db="EMBL/GenBank/DDBJ databases">
        <title>Genome public.</title>
        <authorList>
            <person name="Liu C."/>
            <person name="Sun Q."/>
        </authorList>
    </citation>
    <scope>NUCLEOTIDE SEQUENCE</scope>
    <source>
        <strain evidence="1">NSJ-54</strain>
    </source>
</reference>
<evidence type="ECO:0000313" key="1">
    <source>
        <dbReference type="EMBL" id="MBC8570826.1"/>
    </source>
</evidence>
<dbReference type="EMBL" id="JACRTC010000005">
    <property type="protein sequence ID" value="MBC8570826.1"/>
    <property type="molecule type" value="Genomic_DNA"/>
</dbReference>
<dbReference type="RefSeq" id="WP_262397920.1">
    <property type="nucleotide sequence ID" value="NZ_JACRTC010000005.1"/>
</dbReference>
<organism evidence="1 2">
    <name type="scientific">Zongyangia hominis</name>
    <dbReference type="NCBI Taxonomy" id="2763677"/>
    <lineage>
        <taxon>Bacteria</taxon>
        <taxon>Bacillati</taxon>
        <taxon>Bacillota</taxon>
        <taxon>Clostridia</taxon>
        <taxon>Eubacteriales</taxon>
        <taxon>Oscillospiraceae</taxon>
        <taxon>Zongyangia</taxon>
    </lineage>
</organism>
<dbReference type="AlphaFoldDB" id="A0A926IB33"/>
<proteinExistence type="predicted"/>
<name>A0A926IB33_9FIRM</name>
<sequence>MMFHNLPSGTDDLELRRKQQTLVCVTNQFRCERLIRAGRVVADLSNTDLNALHIAKPTVPSDGDAMEHLFDVSKQNSAIMTVCYDEDALKCLINYIRENRVVNVVTGMPQQENSILQKLWRKFKGKNVGFYTVDADGELHPVEPKDIS</sequence>